<keyword evidence="2" id="KW-1185">Reference proteome</keyword>
<gene>
    <name evidence="1" type="ORF">PEV8663_03502</name>
</gene>
<evidence type="ECO:0000313" key="2">
    <source>
        <dbReference type="Proteomes" id="UP000220836"/>
    </source>
</evidence>
<name>A0A238KWT0_9RHOB</name>
<protein>
    <submittedName>
        <fullName evidence="1">Uncharacterized protein</fullName>
    </submittedName>
</protein>
<dbReference type="EMBL" id="FXYH01000015">
    <property type="protein sequence ID" value="SMX47294.1"/>
    <property type="molecule type" value="Genomic_DNA"/>
</dbReference>
<organism evidence="1 2">
    <name type="scientific">Pelagimonas varians</name>
    <dbReference type="NCBI Taxonomy" id="696760"/>
    <lineage>
        <taxon>Bacteria</taxon>
        <taxon>Pseudomonadati</taxon>
        <taxon>Pseudomonadota</taxon>
        <taxon>Alphaproteobacteria</taxon>
        <taxon>Rhodobacterales</taxon>
        <taxon>Roseobacteraceae</taxon>
        <taxon>Pelagimonas</taxon>
    </lineage>
</organism>
<proteinExistence type="predicted"/>
<reference evidence="1 2" key="1">
    <citation type="submission" date="2017-05" db="EMBL/GenBank/DDBJ databases">
        <authorList>
            <person name="Song R."/>
            <person name="Chenine A.L."/>
            <person name="Ruprecht R.M."/>
        </authorList>
    </citation>
    <scope>NUCLEOTIDE SEQUENCE [LARGE SCALE GENOMIC DNA]</scope>
    <source>
        <strain evidence="1 2">CECT 8663</strain>
    </source>
</reference>
<dbReference type="AlphaFoldDB" id="A0A238KWT0"/>
<sequence>MKIGIFTNTDIAPCGKQFWLDQGQLQKATNGSFVSGNYQTVDFPIADRSGRMVAAGDQPQFHDVRRKQALCGNGYRIRSAGHP</sequence>
<accession>A0A238KWT0</accession>
<evidence type="ECO:0000313" key="1">
    <source>
        <dbReference type="EMBL" id="SMX47294.1"/>
    </source>
</evidence>
<dbReference type="Proteomes" id="UP000220836">
    <property type="component" value="Unassembled WGS sequence"/>
</dbReference>